<dbReference type="Proteomes" id="UP001178461">
    <property type="component" value="Chromosome 7"/>
</dbReference>
<reference evidence="1" key="1">
    <citation type="submission" date="2022-12" db="EMBL/GenBank/DDBJ databases">
        <authorList>
            <person name="Alioto T."/>
            <person name="Alioto T."/>
            <person name="Gomez Garrido J."/>
        </authorList>
    </citation>
    <scope>NUCLEOTIDE SEQUENCE</scope>
</reference>
<evidence type="ECO:0000313" key="2">
    <source>
        <dbReference type="Proteomes" id="UP001178461"/>
    </source>
</evidence>
<accession>A0AA35KL21</accession>
<name>A0AA35KL21_9SAUR</name>
<protein>
    <submittedName>
        <fullName evidence="1">Uncharacterized protein</fullName>
    </submittedName>
</protein>
<evidence type="ECO:0000313" key="1">
    <source>
        <dbReference type="EMBL" id="CAI5780170.1"/>
    </source>
</evidence>
<keyword evidence="2" id="KW-1185">Reference proteome</keyword>
<gene>
    <name evidence="1" type="ORF">PODLI_1B040716</name>
</gene>
<proteinExistence type="predicted"/>
<dbReference type="EMBL" id="OX395132">
    <property type="protein sequence ID" value="CAI5780170.1"/>
    <property type="molecule type" value="Genomic_DNA"/>
</dbReference>
<organism evidence="1 2">
    <name type="scientific">Podarcis lilfordi</name>
    <name type="common">Lilford's wall lizard</name>
    <dbReference type="NCBI Taxonomy" id="74358"/>
    <lineage>
        <taxon>Eukaryota</taxon>
        <taxon>Metazoa</taxon>
        <taxon>Chordata</taxon>
        <taxon>Craniata</taxon>
        <taxon>Vertebrata</taxon>
        <taxon>Euteleostomi</taxon>
        <taxon>Lepidosauria</taxon>
        <taxon>Squamata</taxon>
        <taxon>Bifurcata</taxon>
        <taxon>Unidentata</taxon>
        <taxon>Episquamata</taxon>
        <taxon>Laterata</taxon>
        <taxon>Lacertibaenia</taxon>
        <taxon>Lacertidae</taxon>
        <taxon>Podarcis</taxon>
    </lineage>
</organism>
<sequence length="76" mass="8572">MATSHSRTPPDFDMSHPAEWPQWLHRIRSYVLLQGFSREADKVDVLLTVLGSSAITLLEGLMAPRDIEACTFDELT</sequence>
<dbReference type="AlphaFoldDB" id="A0AA35KL21"/>